<keyword evidence="3 9" id="KW-0808">Transferase</keyword>
<evidence type="ECO:0000256" key="3">
    <source>
        <dbReference type="ARBA" id="ARBA00022679"/>
    </source>
</evidence>
<dbReference type="GO" id="GO:0046872">
    <property type="term" value="F:metal ion binding"/>
    <property type="evidence" value="ECO:0007669"/>
    <property type="project" value="UniProtKB-KW"/>
</dbReference>
<keyword evidence="6 8" id="KW-0472">Membrane</keyword>
<dbReference type="GO" id="GO:0044038">
    <property type="term" value="P:cell wall macromolecule biosynthetic process"/>
    <property type="evidence" value="ECO:0007669"/>
    <property type="project" value="TreeGrafter"/>
</dbReference>
<keyword evidence="7" id="KW-0460">Magnesium</keyword>
<gene>
    <name evidence="9" type="ORF">SAMN02745149_01279</name>
</gene>
<feature type="transmembrane region" description="Helical" evidence="8">
    <location>
        <begin position="134"/>
        <end position="153"/>
    </location>
</feature>
<proteinExistence type="predicted"/>
<accession>A0A1T4KQA7</accession>
<feature type="transmembrane region" description="Helical" evidence="8">
    <location>
        <begin position="314"/>
        <end position="337"/>
    </location>
</feature>
<dbReference type="STRING" id="261392.SAMN02745149_01279"/>
<dbReference type="GO" id="GO:0009103">
    <property type="term" value="P:lipopolysaccharide biosynthetic process"/>
    <property type="evidence" value="ECO:0007669"/>
    <property type="project" value="TreeGrafter"/>
</dbReference>
<dbReference type="AlphaFoldDB" id="A0A1T4KQA7"/>
<dbReference type="GeneID" id="78316579"/>
<feature type="transmembrane region" description="Helical" evidence="8">
    <location>
        <begin position="287"/>
        <end position="308"/>
    </location>
</feature>
<keyword evidence="7" id="KW-0479">Metal-binding</keyword>
<evidence type="ECO:0000256" key="5">
    <source>
        <dbReference type="ARBA" id="ARBA00022989"/>
    </source>
</evidence>
<evidence type="ECO:0000256" key="4">
    <source>
        <dbReference type="ARBA" id="ARBA00022692"/>
    </source>
</evidence>
<evidence type="ECO:0000256" key="7">
    <source>
        <dbReference type="PIRSR" id="PIRSR600715-1"/>
    </source>
</evidence>
<feature type="transmembrane region" description="Helical" evidence="8">
    <location>
        <begin position="239"/>
        <end position="258"/>
    </location>
</feature>
<dbReference type="EMBL" id="FUWG01000008">
    <property type="protein sequence ID" value="SJZ44580.1"/>
    <property type="molecule type" value="Genomic_DNA"/>
</dbReference>
<dbReference type="Proteomes" id="UP000190423">
    <property type="component" value="Unassembled WGS sequence"/>
</dbReference>
<sequence>MICSISIFAVLAFLLCIAFVPLVIRFCKTYSLYDFVNSRKIHSGNIPRLGSVAIVLSFLIAVLLCLFKEQNLSVKNSVPLIVAGSLIFLFGIIDDIKNLRAIFKLLIQLVACASVVLGGYRFRQIFGFVLPKYAGMALTFCWILGIVNAYNLIDGMDGLCGTLSLTALVAAGLLLRGAFWEGTAICFVLAASIAGFLVYNLPVPNAKIFLGDGGSQFLGFMIATIPLYSTSARLEYNKFFMMLVLVSFPMMDTIAAIWRRLRDHRPIMSPDKYHLHHKLLNIGFNKVQALFIVALIQILLCAVVVFASYQRQKIATSILVCAYIFMICLFSAIHYVNKAVTRRILNRDRELRK</sequence>
<name>A0A1T4KQA7_TREPO</name>
<feature type="transmembrane region" description="Helical" evidence="8">
    <location>
        <begin position="74"/>
        <end position="93"/>
    </location>
</feature>
<dbReference type="GO" id="GO:0071555">
    <property type="term" value="P:cell wall organization"/>
    <property type="evidence" value="ECO:0007669"/>
    <property type="project" value="TreeGrafter"/>
</dbReference>
<evidence type="ECO:0000256" key="8">
    <source>
        <dbReference type="SAM" id="Phobius"/>
    </source>
</evidence>
<evidence type="ECO:0000313" key="10">
    <source>
        <dbReference type="Proteomes" id="UP000190423"/>
    </source>
</evidence>
<feature type="transmembrane region" description="Helical" evidence="8">
    <location>
        <begin position="49"/>
        <end position="67"/>
    </location>
</feature>
<feature type="transmembrane region" description="Helical" evidence="8">
    <location>
        <begin position="208"/>
        <end position="227"/>
    </location>
</feature>
<dbReference type="PANTHER" id="PTHR22926:SF3">
    <property type="entry name" value="UNDECAPRENYL-PHOSPHATE ALPHA-N-ACETYLGLUCOSAMINYL 1-PHOSPHATE TRANSFERASE"/>
    <property type="match status" value="1"/>
</dbReference>
<evidence type="ECO:0000256" key="2">
    <source>
        <dbReference type="ARBA" id="ARBA00022475"/>
    </source>
</evidence>
<comment type="cofactor">
    <cofactor evidence="7">
        <name>Mg(2+)</name>
        <dbReference type="ChEBI" id="CHEBI:18420"/>
    </cofactor>
</comment>
<dbReference type="RefSeq" id="WP_159446172.1">
    <property type="nucleotide sequence ID" value="NZ_FUWG01000008.1"/>
</dbReference>
<evidence type="ECO:0000313" key="9">
    <source>
        <dbReference type="EMBL" id="SJZ44580.1"/>
    </source>
</evidence>
<dbReference type="Pfam" id="PF00953">
    <property type="entry name" value="Glycos_transf_4"/>
    <property type="match status" value="1"/>
</dbReference>
<dbReference type="GO" id="GO:0005886">
    <property type="term" value="C:plasma membrane"/>
    <property type="evidence" value="ECO:0007669"/>
    <property type="project" value="UniProtKB-SubCell"/>
</dbReference>
<evidence type="ECO:0000256" key="1">
    <source>
        <dbReference type="ARBA" id="ARBA00004651"/>
    </source>
</evidence>
<keyword evidence="5 8" id="KW-1133">Transmembrane helix</keyword>
<dbReference type="PANTHER" id="PTHR22926">
    <property type="entry name" value="PHOSPHO-N-ACETYLMURAMOYL-PENTAPEPTIDE-TRANSFERASE"/>
    <property type="match status" value="1"/>
</dbReference>
<dbReference type="InterPro" id="IPR018480">
    <property type="entry name" value="PNAcMuramoyl-5peptid_Trfase_CS"/>
</dbReference>
<comment type="subcellular location">
    <subcellularLocation>
        <location evidence="1">Cell membrane</location>
        <topology evidence="1">Multi-pass membrane protein</topology>
    </subcellularLocation>
</comment>
<organism evidence="9 10">
    <name type="scientific">Treponema porcinum</name>
    <dbReference type="NCBI Taxonomy" id="261392"/>
    <lineage>
        <taxon>Bacteria</taxon>
        <taxon>Pseudomonadati</taxon>
        <taxon>Spirochaetota</taxon>
        <taxon>Spirochaetia</taxon>
        <taxon>Spirochaetales</taxon>
        <taxon>Treponemataceae</taxon>
        <taxon>Treponema</taxon>
    </lineage>
</organism>
<dbReference type="OrthoDB" id="9783652at2"/>
<protein>
    <submittedName>
        <fullName evidence="9">UDP-GlcNAc:undecaprenyl-phosphate GlcNAc-1-phosphate transferase</fullName>
    </submittedName>
</protein>
<reference evidence="9 10" key="1">
    <citation type="submission" date="2017-02" db="EMBL/GenBank/DDBJ databases">
        <authorList>
            <person name="Peterson S.W."/>
        </authorList>
    </citation>
    <scope>NUCLEOTIDE SEQUENCE [LARGE SCALE GENOMIC DNA]</scope>
    <source>
        <strain evidence="9 10">ATCC BAA-908</strain>
    </source>
</reference>
<feature type="transmembrane region" description="Helical" evidence="8">
    <location>
        <begin position="105"/>
        <end position="122"/>
    </location>
</feature>
<feature type="binding site" evidence="7">
    <location>
        <position position="151"/>
    </location>
    <ligand>
        <name>Mg(2+)</name>
        <dbReference type="ChEBI" id="CHEBI:18420"/>
    </ligand>
</feature>
<dbReference type="InterPro" id="IPR000715">
    <property type="entry name" value="Glycosyl_transferase_4"/>
</dbReference>
<feature type="transmembrane region" description="Helical" evidence="8">
    <location>
        <begin position="173"/>
        <end position="201"/>
    </location>
</feature>
<dbReference type="GO" id="GO:0016780">
    <property type="term" value="F:phosphotransferase activity, for other substituted phosphate groups"/>
    <property type="evidence" value="ECO:0007669"/>
    <property type="project" value="InterPro"/>
</dbReference>
<feature type="binding site" evidence="7">
    <location>
        <position position="212"/>
    </location>
    <ligand>
        <name>Mg(2+)</name>
        <dbReference type="ChEBI" id="CHEBI:18420"/>
    </ligand>
</feature>
<keyword evidence="2" id="KW-1003">Cell membrane</keyword>
<keyword evidence="10" id="KW-1185">Reference proteome</keyword>
<dbReference type="PROSITE" id="PS01348">
    <property type="entry name" value="MRAY_2"/>
    <property type="match status" value="1"/>
</dbReference>
<evidence type="ECO:0000256" key="6">
    <source>
        <dbReference type="ARBA" id="ARBA00023136"/>
    </source>
</evidence>
<keyword evidence="4 8" id="KW-0812">Transmembrane</keyword>
<dbReference type="CDD" id="cd06853">
    <property type="entry name" value="GT_WecA_like"/>
    <property type="match status" value="1"/>
</dbReference>